<gene>
    <name evidence="2" type="ORF">PCOR1329_LOCUS14533</name>
</gene>
<accession>A0ABN9QUE9</accession>
<evidence type="ECO:0000313" key="2">
    <source>
        <dbReference type="EMBL" id="CAK0809223.1"/>
    </source>
</evidence>
<evidence type="ECO:0008006" key="4">
    <source>
        <dbReference type="Google" id="ProtNLM"/>
    </source>
</evidence>
<organism evidence="2 3">
    <name type="scientific">Prorocentrum cordatum</name>
    <dbReference type="NCBI Taxonomy" id="2364126"/>
    <lineage>
        <taxon>Eukaryota</taxon>
        <taxon>Sar</taxon>
        <taxon>Alveolata</taxon>
        <taxon>Dinophyceae</taxon>
        <taxon>Prorocentrales</taxon>
        <taxon>Prorocentraceae</taxon>
        <taxon>Prorocentrum</taxon>
    </lineage>
</organism>
<dbReference type="EMBL" id="CAUYUJ010004347">
    <property type="protein sequence ID" value="CAK0809223.1"/>
    <property type="molecule type" value="Genomic_DNA"/>
</dbReference>
<name>A0ABN9QUE9_9DINO</name>
<dbReference type="Gene3D" id="3.40.50.300">
    <property type="entry name" value="P-loop containing nucleotide triphosphate hydrolases"/>
    <property type="match status" value="1"/>
</dbReference>
<keyword evidence="3" id="KW-1185">Reference proteome</keyword>
<evidence type="ECO:0000313" key="3">
    <source>
        <dbReference type="Proteomes" id="UP001189429"/>
    </source>
</evidence>
<feature type="region of interest" description="Disordered" evidence="1">
    <location>
        <begin position="1"/>
        <end position="29"/>
    </location>
</feature>
<proteinExistence type="predicted"/>
<reference evidence="2" key="1">
    <citation type="submission" date="2023-10" db="EMBL/GenBank/DDBJ databases">
        <authorList>
            <person name="Chen Y."/>
            <person name="Shah S."/>
            <person name="Dougan E. K."/>
            <person name="Thang M."/>
            <person name="Chan C."/>
        </authorList>
    </citation>
    <scope>NUCLEOTIDE SEQUENCE [LARGE SCALE GENOMIC DNA]</scope>
</reference>
<protein>
    <recommendedName>
        <fullName evidence="4">Sulfotransferase</fullName>
    </recommendedName>
</protein>
<comment type="caution">
    <text evidence="2">The sequence shown here is derived from an EMBL/GenBank/DDBJ whole genome shotgun (WGS) entry which is preliminary data.</text>
</comment>
<dbReference type="Proteomes" id="UP001189429">
    <property type="component" value="Unassembled WGS sequence"/>
</dbReference>
<dbReference type="InterPro" id="IPR027417">
    <property type="entry name" value="P-loop_NTPase"/>
</dbReference>
<evidence type="ECO:0000256" key="1">
    <source>
        <dbReference type="SAM" id="MobiDB-lite"/>
    </source>
</evidence>
<feature type="compositionally biased region" description="Low complexity" evidence="1">
    <location>
        <begin position="14"/>
        <end position="29"/>
    </location>
</feature>
<sequence>MIEGAGRAPRRRGAATPRSASGAAQPAPGAPAVVRRQLERLHQLQWLHIPKTGTSFIATIWNYACGQEGLPLDLYVDAWYTAACGNCYDFAVMDRYPKRIYCDPGVLSSRFQTQHRPLEQEWFSADNVVGFFRRPSQRLISGHRDKLHASGFTERVKKRLVESCMTRGAGCYARFPGIAGCSARMLAGSTCADASAIDDPRWDHGQSYVDTAVTNVARLQFVGVTEDWDESVCLFHRMFGGRVNPAEFKDFHSHPGKHGDYDEAELDGFVDAADELVYAAAARRHSALRARYVDGESACEGIVARAGADGGGASRADALSCGARGVQCGHLEGLLDCGECPRHRAPPGTAPACTAGGVCTVEGRNMSERFAWYVD</sequence>